<dbReference type="OrthoDB" id="4817976at2"/>
<keyword evidence="2" id="KW-1185">Reference proteome</keyword>
<name>A0A5C4TB43_9BACL</name>
<protein>
    <submittedName>
        <fullName evidence="1">Uncharacterized protein</fullName>
    </submittedName>
</protein>
<reference evidence="1 2" key="1">
    <citation type="submission" date="2019-05" db="EMBL/GenBank/DDBJ databases">
        <title>We sequenced the genome of Paenibacillus hemerocallicola KCTC 33185 for further insight into its adaptation and study the phylogeny of Paenibacillus.</title>
        <authorList>
            <person name="Narsing Rao M.P."/>
        </authorList>
    </citation>
    <scope>NUCLEOTIDE SEQUENCE [LARGE SCALE GENOMIC DNA]</scope>
    <source>
        <strain evidence="1 2">KCTC 33185</strain>
    </source>
</reference>
<organism evidence="1 2">
    <name type="scientific">Paenibacillus hemerocallicola</name>
    <dbReference type="NCBI Taxonomy" id="1172614"/>
    <lineage>
        <taxon>Bacteria</taxon>
        <taxon>Bacillati</taxon>
        <taxon>Bacillota</taxon>
        <taxon>Bacilli</taxon>
        <taxon>Bacillales</taxon>
        <taxon>Paenibacillaceae</taxon>
        <taxon>Paenibacillus</taxon>
    </lineage>
</organism>
<evidence type="ECO:0000313" key="2">
    <source>
        <dbReference type="Proteomes" id="UP000307943"/>
    </source>
</evidence>
<accession>A0A5C4TB43</accession>
<sequence>MHIRGGGDWGGYTSLLVPDSTASFAAAGSASKLSLDNDIGEIGEACEVRLQANSGGARLAGGLSMPAMRIGEPVWVEFSLRRSAALPLEELTVQIVDGSGLIDFRRRLRVPSGSDLWTPRYNSGTSSISIRFITEGYVVGVAEYATIGRVKVYHAREPVQTGHLQSLGSEWNRSHLVLGQYHFWVDQSGILRIKQGTPTHDEDGEWVATSIPSME</sequence>
<dbReference type="EMBL" id="VDCQ01000013">
    <property type="protein sequence ID" value="TNJ66112.1"/>
    <property type="molecule type" value="Genomic_DNA"/>
</dbReference>
<gene>
    <name evidence="1" type="ORF">FE784_11890</name>
</gene>
<dbReference type="Proteomes" id="UP000307943">
    <property type="component" value="Unassembled WGS sequence"/>
</dbReference>
<dbReference type="AlphaFoldDB" id="A0A5C4TB43"/>
<proteinExistence type="predicted"/>
<evidence type="ECO:0000313" key="1">
    <source>
        <dbReference type="EMBL" id="TNJ66112.1"/>
    </source>
</evidence>
<dbReference type="RefSeq" id="WP_139602420.1">
    <property type="nucleotide sequence ID" value="NZ_VDCQ01000013.1"/>
</dbReference>
<comment type="caution">
    <text evidence="1">The sequence shown here is derived from an EMBL/GenBank/DDBJ whole genome shotgun (WGS) entry which is preliminary data.</text>
</comment>